<dbReference type="InterPro" id="IPR036430">
    <property type="entry name" value="RNase_T2-like_sf"/>
</dbReference>
<dbReference type="SUPFAM" id="SSF55895">
    <property type="entry name" value="Ribonuclease Rh-like"/>
    <property type="match status" value="1"/>
</dbReference>
<keyword evidence="9" id="KW-1185">Reference proteome</keyword>
<sequence>MAAKLLIPILLGIICMLRLVTASENANFKHSQVISMPKATAEKNTLVLLTQWPFSYCCPKKQESCCLKPYVTTDFIIHTIWTLNSKRQIEMDCNGPLFDENKLSRPLVEFNKVFWPSLNCSYDDLEYWKTEWERHGRCSDLSQLDWFKLGIKLFEPDFIVGFNAEGIVPGGKYNADQFKKALKLAVGKDVDLRCNTNSATGERQLYEVLICYDPEDKKVIDCGPHNVPGPGNWACPGNVVLPRKPCKPSPERRCDSDA</sequence>
<dbReference type="InterPro" id="IPR001568">
    <property type="entry name" value="RNase_T2-like"/>
</dbReference>
<dbReference type="PANTHER" id="PTHR11240">
    <property type="entry name" value="RIBONUCLEASE T2"/>
    <property type="match status" value="1"/>
</dbReference>
<evidence type="ECO:0000256" key="5">
    <source>
        <dbReference type="ARBA" id="ARBA00023239"/>
    </source>
</evidence>
<feature type="signal peptide" evidence="7">
    <location>
        <begin position="1"/>
        <end position="22"/>
    </location>
</feature>
<keyword evidence="4" id="KW-0378">Hydrolase</keyword>
<dbReference type="EMBL" id="OZ019898">
    <property type="protein sequence ID" value="CAK9228227.1"/>
    <property type="molecule type" value="Genomic_DNA"/>
</dbReference>
<dbReference type="PANTHER" id="PTHR11240:SF75">
    <property type="entry name" value="RIBONUCLEASE 3"/>
    <property type="match status" value="1"/>
</dbReference>
<keyword evidence="2" id="KW-0540">Nuclease</keyword>
<dbReference type="Gene3D" id="3.90.730.10">
    <property type="entry name" value="Ribonuclease T2-like"/>
    <property type="match status" value="1"/>
</dbReference>
<keyword evidence="5" id="KW-0456">Lyase</keyword>
<dbReference type="Proteomes" id="UP001497512">
    <property type="component" value="Chromosome 6"/>
</dbReference>
<evidence type="ECO:0000256" key="4">
    <source>
        <dbReference type="ARBA" id="ARBA00022801"/>
    </source>
</evidence>
<gene>
    <name evidence="8" type="ORF">CSSPTR1EN2_LOCUS18867</name>
</gene>
<protein>
    <submittedName>
        <fullName evidence="8">Uncharacterized protein</fullName>
    </submittedName>
</protein>
<evidence type="ECO:0000313" key="9">
    <source>
        <dbReference type="Proteomes" id="UP001497512"/>
    </source>
</evidence>
<organism evidence="8 9">
    <name type="scientific">Sphagnum troendelagicum</name>
    <dbReference type="NCBI Taxonomy" id="128251"/>
    <lineage>
        <taxon>Eukaryota</taxon>
        <taxon>Viridiplantae</taxon>
        <taxon>Streptophyta</taxon>
        <taxon>Embryophyta</taxon>
        <taxon>Bryophyta</taxon>
        <taxon>Sphagnophytina</taxon>
        <taxon>Sphagnopsida</taxon>
        <taxon>Sphagnales</taxon>
        <taxon>Sphagnaceae</taxon>
        <taxon>Sphagnum</taxon>
    </lineage>
</organism>
<evidence type="ECO:0000256" key="6">
    <source>
        <dbReference type="RuleBase" id="RU004328"/>
    </source>
</evidence>
<evidence type="ECO:0000256" key="3">
    <source>
        <dbReference type="ARBA" id="ARBA00022759"/>
    </source>
</evidence>
<keyword evidence="3" id="KW-0255">Endonuclease</keyword>
<accession>A0ABP0USP6</accession>
<proteinExistence type="inferred from homology"/>
<evidence type="ECO:0000256" key="7">
    <source>
        <dbReference type="SAM" id="SignalP"/>
    </source>
</evidence>
<dbReference type="Pfam" id="PF00445">
    <property type="entry name" value="Ribonuclease_T2"/>
    <property type="match status" value="1"/>
</dbReference>
<keyword evidence="7" id="KW-0732">Signal</keyword>
<name>A0ABP0USP6_9BRYO</name>
<evidence type="ECO:0000313" key="8">
    <source>
        <dbReference type="EMBL" id="CAK9228227.1"/>
    </source>
</evidence>
<reference evidence="8" key="1">
    <citation type="submission" date="2024-02" db="EMBL/GenBank/DDBJ databases">
        <authorList>
            <consortium name="ELIXIR-Norway"/>
            <consortium name="Elixir Norway"/>
        </authorList>
    </citation>
    <scope>NUCLEOTIDE SEQUENCE</scope>
</reference>
<comment type="similarity">
    <text evidence="1 6">Belongs to the RNase T2 family.</text>
</comment>
<evidence type="ECO:0000256" key="1">
    <source>
        <dbReference type="ARBA" id="ARBA00007469"/>
    </source>
</evidence>
<feature type="chain" id="PRO_5045675265" evidence="7">
    <location>
        <begin position="23"/>
        <end position="258"/>
    </location>
</feature>
<evidence type="ECO:0000256" key="2">
    <source>
        <dbReference type="ARBA" id="ARBA00022722"/>
    </source>
</evidence>